<gene>
    <name evidence="1" type="ORF">IWW38_005347</name>
</gene>
<accession>A0ACC1LVW2</accession>
<comment type="caution">
    <text evidence="1">The sequence shown here is derived from an EMBL/GenBank/DDBJ whole genome shotgun (WGS) entry which is preliminary data.</text>
</comment>
<organism evidence="1 2">
    <name type="scientific">Coemansia aciculifera</name>
    <dbReference type="NCBI Taxonomy" id="417176"/>
    <lineage>
        <taxon>Eukaryota</taxon>
        <taxon>Fungi</taxon>
        <taxon>Fungi incertae sedis</taxon>
        <taxon>Zoopagomycota</taxon>
        <taxon>Kickxellomycotina</taxon>
        <taxon>Kickxellomycetes</taxon>
        <taxon>Kickxellales</taxon>
        <taxon>Kickxellaceae</taxon>
        <taxon>Coemansia</taxon>
    </lineage>
</organism>
<proteinExistence type="predicted"/>
<dbReference type="EMBL" id="JANBVB010002444">
    <property type="protein sequence ID" value="KAJ2885201.1"/>
    <property type="molecule type" value="Genomic_DNA"/>
</dbReference>
<evidence type="ECO:0000313" key="1">
    <source>
        <dbReference type="EMBL" id="KAJ2885201.1"/>
    </source>
</evidence>
<sequence>MDPLQRELRDVSRKFLVARNVEAKLQAKLQKELTACNDLAKTRSTANVVSPGDLAADIKKRIAKEKAEINWLSK</sequence>
<name>A0ACC1LVW2_9FUNG</name>
<reference evidence="1" key="1">
    <citation type="submission" date="2022-07" db="EMBL/GenBank/DDBJ databases">
        <title>Phylogenomic reconstructions and comparative analyses of Kickxellomycotina fungi.</title>
        <authorList>
            <person name="Reynolds N.K."/>
            <person name="Stajich J.E."/>
            <person name="Barry K."/>
            <person name="Grigoriev I.V."/>
            <person name="Crous P."/>
            <person name="Smith M.E."/>
        </authorList>
    </citation>
    <scope>NUCLEOTIDE SEQUENCE</scope>
    <source>
        <strain evidence="1">CBS 190363</strain>
    </source>
</reference>
<feature type="non-terminal residue" evidence="1">
    <location>
        <position position="74"/>
    </location>
</feature>
<keyword evidence="2" id="KW-1185">Reference proteome</keyword>
<dbReference type="Proteomes" id="UP001139981">
    <property type="component" value="Unassembled WGS sequence"/>
</dbReference>
<protein>
    <submittedName>
        <fullName evidence="1">Uncharacterized protein</fullName>
    </submittedName>
</protein>
<evidence type="ECO:0000313" key="2">
    <source>
        <dbReference type="Proteomes" id="UP001139981"/>
    </source>
</evidence>